<feature type="transmembrane region" description="Helical" evidence="7">
    <location>
        <begin position="163"/>
        <end position="184"/>
    </location>
</feature>
<dbReference type="InterPro" id="IPR036259">
    <property type="entry name" value="MFS_trans_sf"/>
</dbReference>
<dbReference type="AlphaFoldDB" id="D5Q144"/>
<keyword evidence="2" id="KW-0813">Transport</keyword>
<feature type="transmembrane region" description="Helical" evidence="7">
    <location>
        <begin position="36"/>
        <end position="56"/>
    </location>
</feature>
<protein>
    <submittedName>
        <fullName evidence="9">MFS transporter</fullName>
    </submittedName>
</protein>
<name>D5Q144_CLODI</name>
<feature type="transmembrane region" description="Helical" evidence="7">
    <location>
        <begin position="12"/>
        <end position="30"/>
    </location>
</feature>
<keyword evidence="6 7" id="KW-0472">Membrane</keyword>
<dbReference type="PANTHER" id="PTHR23517">
    <property type="entry name" value="RESISTANCE PROTEIN MDTM, PUTATIVE-RELATED-RELATED"/>
    <property type="match status" value="1"/>
</dbReference>
<dbReference type="InterPro" id="IPR050171">
    <property type="entry name" value="MFS_Transporters"/>
</dbReference>
<dbReference type="EMBL" id="ADNX01000016">
    <property type="protein sequence ID" value="EFH08360.1"/>
    <property type="molecule type" value="Genomic_DNA"/>
</dbReference>
<dbReference type="Proteomes" id="UP000003227">
    <property type="component" value="Unassembled WGS sequence"/>
</dbReference>
<evidence type="ECO:0000313" key="10">
    <source>
        <dbReference type="Proteomes" id="UP000003227"/>
    </source>
</evidence>
<feature type="domain" description="Major facilitator superfamily (MFS) profile" evidence="8">
    <location>
        <begin position="1"/>
        <end position="188"/>
    </location>
</feature>
<reference evidence="9 10" key="1">
    <citation type="submission" date="2010-05" db="EMBL/GenBank/DDBJ databases">
        <authorList>
            <person name="Qin X."/>
            <person name="Bachman B."/>
            <person name="Battles P."/>
            <person name="Bell A."/>
            <person name="Bess C."/>
            <person name="Bickham C."/>
            <person name="Chaboub L."/>
            <person name="Chen D."/>
            <person name="Coyle M."/>
            <person name="Deiros D.R."/>
            <person name="Dinh H."/>
            <person name="Forbes L."/>
            <person name="Fowler G."/>
            <person name="Francisco L."/>
            <person name="Fu Q."/>
            <person name="Gubbala S."/>
            <person name="Hale W."/>
            <person name="Han Y."/>
            <person name="Hemphill L."/>
            <person name="Highlander S.K."/>
            <person name="Hirani K."/>
            <person name="Hogues M."/>
            <person name="Jackson L."/>
            <person name="Jakkamsetti A."/>
            <person name="Javaid M."/>
            <person name="Jiang H."/>
            <person name="Korchina V."/>
            <person name="Kovar C."/>
            <person name="Lara F."/>
            <person name="Lee S."/>
            <person name="Mata R."/>
            <person name="Mathew T."/>
            <person name="Moen C."/>
            <person name="Morales K."/>
            <person name="Munidasa M."/>
            <person name="Nazareth L."/>
            <person name="Ngo R."/>
            <person name="Nguyen L."/>
            <person name="Okwuonu G."/>
            <person name="Ongeri F."/>
            <person name="Patil S."/>
            <person name="Petrosino J."/>
            <person name="Pham C."/>
            <person name="Pham P."/>
            <person name="Pu L.-L."/>
            <person name="Puazo M."/>
            <person name="Raj R."/>
            <person name="Reid J."/>
            <person name="Rouhana J."/>
            <person name="Saada N."/>
            <person name="Shang Y."/>
            <person name="Simmons D."/>
            <person name="Thornton R."/>
            <person name="Warren J."/>
            <person name="Weissenberger G."/>
            <person name="Zhang J."/>
            <person name="Zhang L."/>
            <person name="Zhou C."/>
            <person name="Zhu D."/>
            <person name="Muzny D."/>
            <person name="Worley K."/>
            <person name="Gibbs R."/>
        </authorList>
    </citation>
    <scope>NUCLEOTIDE SEQUENCE [LARGE SCALE GENOMIC DNA]</scope>
    <source>
        <strain evidence="9 10">NAP08</strain>
    </source>
</reference>
<dbReference type="Gene3D" id="1.20.1250.20">
    <property type="entry name" value="MFS general substrate transporter like domains"/>
    <property type="match status" value="1"/>
</dbReference>
<gene>
    <name evidence="9" type="ORF">HMPREF0220_0626</name>
</gene>
<evidence type="ECO:0000256" key="5">
    <source>
        <dbReference type="ARBA" id="ARBA00022989"/>
    </source>
</evidence>
<accession>D5Q144</accession>
<dbReference type="HOGENOM" id="CLU_1443903_0_0_9"/>
<evidence type="ECO:0000256" key="6">
    <source>
        <dbReference type="ARBA" id="ARBA00023136"/>
    </source>
</evidence>
<comment type="caution">
    <text evidence="9">The sequence shown here is derived from an EMBL/GenBank/DDBJ whole genome shotgun (WGS) entry which is preliminary data.</text>
</comment>
<evidence type="ECO:0000313" key="9">
    <source>
        <dbReference type="EMBL" id="EFH08360.1"/>
    </source>
</evidence>
<dbReference type="Pfam" id="PF07690">
    <property type="entry name" value="MFS_1"/>
    <property type="match status" value="1"/>
</dbReference>
<keyword evidence="5 7" id="KW-1133">Transmembrane helix</keyword>
<evidence type="ECO:0000256" key="4">
    <source>
        <dbReference type="ARBA" id="ARBA00022692"/>
    </source>
</evidence>
<proteinExistence type="predicted"/>
<dbReference type="GO" id="GO:0022857">
    <property type="term" value="F:transmembrane transporter activity"/>
    <property type="evidence" value="ECO:0007669"/>
    <property type="project" value="InterPro"/>
</dbReference>
<feature type="transmembrane region" description="Helical" evidence="7">
    <location>
        <begin position="135"/>
        <end position="157"/>
    </location>
</feature>
<sequence>MEDNMKKTSNQKLLLLSIVTFFWFSQYVYIPFQSPYLSACNVSTNMIGIIIGAYGISQCLLRLPVGVFADSINKHKIFILSGIFFAGLASLIRVFFPEGNGFLLANILSGISSSTWISYMVHYTNFFSKEHQQKATSTIILVNNLGMLIGFVMSTLFYEKLGMTALCIMSVLSSVIGTILALNIKNHN</sequence>
<evidence type="ECO:0000256" key="2">
    <source>
        <dbReference type="ARBA" id="ARBA00022448"/>
    </source>
</evidence>
<keyword evidence="3" id="KW-1003">Cell membrane</keyword>
<comment type="subcellular location">
    <subcellularLocation>
        <location evidence="1">Cell membrane</location>
        <topology evidence="1">Multi-pass membrane protein</topology>
    </subcellularLocation>
</comment>
<keyword evidence="4 7" id="KW-0812">Transmembrane</keyword>
<organism evidence="9 10">
    <name type="scientific">Clostridioides difficile NAP08</name>
    <dbReference type="NCBI Taxonomy" id="525259"/>
    <lineage>
        <taxon>Bacteria</taxon>
        <taxon>Bacillati</taxon>
        <taxon>Bacillota</taxon>
        <taxon>Clostridia</taxon>
        <taxon>Peptostreptococcales</taxon>
        <taxon>Peptostreptococcaceae</taxon>
        <taxon>Clostridioides</taxon>
    </lineage>
</organism>
<dbReference type="InterPro" id="IPR011701">
    <property type="entry name" value="MFS"/>
</dbReference>
<evidence type="ECO:0000256" key="1">
    <source>
        <dbReference type="ARBA" id="ARBA00004651"/>
    </source>
</evidence>
<dbReference type="PROSITE" id="PS50850">
    <property type="entry name" value="MFS"/>
    <property type="match status" value="1"/>
</dbReference>
<feature type="transmembrane region" description="Helical" evidence="7">
    <location>
        <begin position="77"/>
        <end position="96"/>
    </location>
</feature>
<evidence type="ECO:0000259" key="8">
    <source>
        <dbReference type="PROSITE" id="PS50850"/>
    </source>
</evidence>
<dbReference type="GO" id="GO:0005886">
    <property type="term" value="C:plasma membrane"/>
    <property type="evidence" value="ECO:0007669"/>
    <property type="project" value="UniProtKB-SubCell"/>
</dbReference>
<dbReference type="SUPFAM" id="SSF103473">
    <property type="entry name" value="MFS general substrate transporter"/>
    <property type="match status" value="1"/>
</dbReference>
<evidence type="ECO:0000256" key="3">
    <source>
        <dbReference type="ARBA" id="ARBA00022475"/>
    </source>
</evidence>
<dbReference type="InterPro" id="IPR020846">
    <property type="entry name" value="MFS_dom"/>
</dbReference>
<feature type="non-terminal residue" evidence="9">
    <location>
        <position position="188"/>
    </location>
</feature>
<feature type="transmembrane region" description="Helical" evidence="7">
    <location>
        <begin position="102"/>
        <end position="123"/>
    </location>
</feature>
<evidence type="ECO:0000256" key="7">
    <source>
        <dbReference type="SAM" id="Phobius"/>
    </source>
</evidence>